<gene>
    <name evidence="2" type="ORF">BDV24DRAFT_170253</name>
</gene>
<dbReference type="GO" id="GO:0051118">
    <property type="term" value="F:glucan endo-1,3-alpha-glucosidase activity"/>
    <property type="evidence" value="ECO:0007669"/>
    <property type="project" value="InterPro"/>
</dbReference>
<dbReference type="Pfam" id="PF03659">
    <property type="entry name" value="Glyco_hydro_71"/>
    <property type="match status" value="1"/>
</dbReference>
<reference evidence="2" key="1">
    <citation type="submission" date="2019-04" db="EMBL/GenBank/DDBJ databases">
        <title>Friends and foes A comparative genomics study of 23 Aspergillus species from section Flavi.</title>
        <authorList>
            <consortium name="DOE Joint Genome Institute"/>
            <person name="Kjaerbolling I."/>
            <person name="Vesth T."/>
            <person name="Frisvad J.C."/>
            <person name="Nybo J.L."/>
            <person name="Theobald S."/>
            <person name="Kildgaard S."/>
            <person name="Isbrandt T."/>
            <person name="Kuo A."/>
            <person name="Sato A."/>
            <person name="Lyhne E.K."/>
            <person name="Kogle M.E."/>
            <person name="Wiebenga A."/>
            <person name="Kun R.S."/>
            <person name="Lubbers R.J."/>
            <person name="Makela M.R."/>
            <person name="Barry K."/>
            <person name="Chovatia M."/>
            <person name="Clum A."/>
            <person name="Daum C."/>
            <person name="Haridas S."/>
            <person name="He G."/>
            <person name="LaButti K."/>
            <person name="Lipzen A."/>
            <person name="Mondo S."/>
            <person name="Riley R."/>
            <person name="Salamov A."/>
            <person name="Simmons B.A."/>
            <person name="Magnuson J.K."/>
            <person name="Henrissat B."/>
            <person name="Mortensen U.H."/>
            <person name="Larsen T.O."/>
            <person name="Devries R.P."/>
            <person name="Grigoriev I.V."/>
            <person name="Machida M."/>
            <person name="Baker S.E."/>
            <person name="Andersen M.R."/>
        </authorList>
    </citation>
    <scope>NUCLEOTIDE SEQUENCE</scope>
    <source>
        <strain evidence="2">CBS 117612</strain>
    </source>
</reference>
<dbReference type="Proteomes" id="UP000325558">
    <property type="component" value="Unassembled WGS sequence"/>
</dbReference>
<sequence length="187" mass="20370">MRLKTVPLLLVGLLVLVAATPAPQDIGITSNRQSAADIGVDSYVDTQLDLAYESAAQNDMKVVLSFDFNWYHTEQISAVGAKINQYSNRPARLMVDNKIIASYFGGDGLDLTALHSATGGDIFFAPNFHPSIGDFDSIQGALNWMAWDNTSKNQASALEYNVTVTHGDKAYVDALKGKSYIARRSHL</sequence>
<dbReference type="AlphaFoldDB" id="A0A5N6XNS4"/>
<feature type="chain" id="PRO_5024898234" evidence="1">
    <location>
        <begin position="20"/>
        <end position="187"/>
    </location>
</feature>
<dbReference type="EMBL" id="ML737289">
    <property type="protein sequence ID" value="KAE8334363.1"/>
    <property type="molecule type" value="Genomic_DNA"/>
</dbReference>
<keyword evidence="1" id="KW-0732">Signal</keyword>
<organism evidence="2">
    <name type="scientific">Aspergillus arachidicola</name>
    <dbReference type="NCBI Taxonomy" id="656916"/>
    <lineage>
        <taxon>Eukaryota</taxon>
        <taxon>Fungi</taxon>
        <taxon>Dikarya</taxon>
        <taxon>Ascomycota</taxon>
        <taxon>Pezizomycotina</taxon>
        <taxon>Eurotiomycetes</taxon>
        <taxon>Eurotiomycetidae</taxon>
        <taxon>Eurotiales</taxon>
        <taxon>Aspergillaceae</taxon>
        <taxon>Aspergillus</taxon>
        <taxon>Aspergillus subgen. Circumdati</taxon>
    </lineage>
</organism>
<protein>
    <submittedName>
        <fullName evidence="2">Glycosyl hydrolase family 71-domain-containing protein</fullName>
    </submittedName>
</protein>
<proteinExistence type="predicted"/>
<dbReference type="OrthoDB" id="3257981at2759"/>
<accession>A0A5N6XNS4</accession>
<evidence type="ECO:0000313" key="2">
    <source>
        <dbReference type="EMBL" id="KAE8334363.1"/>
    </source>
</evidence>
<name>A0A5N6XNS4_9EURO</name>
<keyword evidence="2" id="KW-0378">Hydrolase</keyword>
<dbReference type="InterPro" id="IPR005197">
    <property type="entry name" value="Glyco_hydro_71"/>
</dbReference>
<evidence type="ECO:0000256" key="1">
    <source>
        <dbReference type="SAM" id="SignalP"/>
    </source>
</evidence>
<feature type="signal peptide" evidence="1">
    <location>
        <begin position="1"/>
        <end position="19"/>
    </location>
</feature>